<organism evidence="1 2">
    <name type="scientific">Comamonas thiooxydans</name>
    <dbReference type="NCBI Taxonomy" id="363952"/>
    <lineage>
        <taxon>Bacteria</taxon>
        <taxon>Pseudomonadati</taxon>
        <taxon>Pseudomonadota</taxon>
        <taxon>Betaproteobacteria</taxon>
        <taxon>Burkholderiales</taxon>
        <taxon>Comamonadaceae</taxon>
        <taxon>Comamonas</taxon>
    </lineage>
</organism>
<dbReference type="EMBL" id="AWTP01000067">
    <property type="protein sequence ID" value="KGH17081.1"/>
    <property type="molecule type" value="Genomic_DNA"/>
</dbReference>
<dbReference type="RefSeq" id="WP_165570847.1">
    <property type="nucleotide sequence ID" value="NZ_AWTM01000069.1"/>
</dbReference>
<dbReference type="Proteomes" id="UP000029549">
    <property type="component" value="Unassembled WGS sequence"/>
</dbReference>
<evidence type="ECO:0000313" key="1">
    <source>
        <dbReference type="EMBL" id="KGH17081.1"/>
    </source>
</evidence>
<dbReference type="AlphaFoldDB" id="A0A0E3CHF3"/>
<keyword evidence="2" id="KW-1185">Reference proteome</keyword>
<reference evidence="1 2" key="1">
    <citation type="submission" date="2013-09" db="EMBL/GenBank/DDBJ databases">
        <title>High correlation between genotypes and phenotypes of environmental bacteria Comamonas testosteroni strains.</title>
        <authorList>
            <person name="Liu L."/>
            <person name="Zhu W."/>
            <person name="Xia X."/>
            <person name="Xu B."/>
            <person name="Luo M."/>
            <person name="Wang G."/>
        </authorList>
    </citation>
    <scope>NUCLEOTIDE SEQUENCE [LARGE SCALE GENOMIC DNA]</scope>
    <source>
        <strain evidence="1 2">DF2</strain>
    </source>
</reference>
<sequence length="45" mass="4889">MAELLGVAGFEMEEDLLNARFFAGRRDGLQIAGGGFRYPSAVKRA</sequence>
<gene>
    <name evidence="1" type="ORF">P608_05920</name>
</gene>
<evidence type="ECO:0000313" key="2">
    <source>
        <dbReference type="Proteomes" id="UP000029549"/>
    </source>
</evidence>
<name>A0A0E3CHF3_9BURK</name>
<protein>
    <submittedName>
        <fullName evidence="1">Uncharacterized protein</fullName>
    </submittedName>
</protein>
<accession>A0A0E3CHF3</accession>
<comment type="caution">
    <text evidence="1">The sequence shown here is derived from an EMBL/GenBank/DDBJ whole genome shotgun (WGS) entry which is preliminary data.</text>
</comment>
<proteinExistence type="predicted"/>